<keyword evidence="3" id="KW-0645">Protease</keyword>
<dbReference type="PRINTS" id="PR00922">
    <property type="entry name" value="DADACBPTASE3"/>
</dbReference>
<comment type="similarity">
    <text evidence="1">Belongs to the peptidase S13 family.</text>
</comment>
<evidence type="ECO:0000256" key="2">
    <source>
        <dbReference type="ARBA" id="ARBA00022801"/>
    </source>
</evidence>
<dbReference type="SUPFAM" id="SSF56601">
    <property type="entry name" value="beta-lactamase/transpeptidase-like"/>
    <property type="match status" value="1"/>
</dbReference>
<dbReference type="AlphaFoldDB" id="A0AA37TQ91"/>
<dbReference type="GO" id="GO:0000270">
    <property type="term" value="P:peptidoglycan metabolic process"/>
    <property type="evidence" value="ECO:0007669"/>
    <property type="project" value="TreeGrafter"/>
</dbReference>
<dbReference type="PANTHER" id="PTHR30023">
    <property type="entry name" value="D-ALANYL-D-ALANINE CARBOXYPEPTIDASE"/>
    <property type="match status" value="1"/>
</dbReference>
<organism evidence="3 4">
    <name type="scientific">Paraferrimonas haliotis</name>
    <dbReference type="NCBI Taxonomy" id="2013866"/>
    <lineage>
        <taxon>Bacteria</taxon>
        <taxon>Pseudomonadati</taxon>
        <taxon>Pseudomonadota</taxon>
        <taxon>Gammaproteobacteria</taxon>
        <taxon>Alteromonadales</taxon>
        <taxon>Ferrimonadaceae</taxon>
        <taxon>Paraferrimonas</taxon>
    </lineage>
</organism>
<reference evidence="3 4" key="1">
    <citation type="journal article" date="2014" name="Int. J. Syst. Evol. Microbiol.">
        <title>Complete genome sequence of Corynebacterium casei LMG S-19264T (=DSM 44701T), isolated from a smear-ripened cheese.</title>
        <authorList>
            <consortium name="US DOE Joint Genome Institute (JGI-PGF)"/>
            <person name="Walter F."/>
            <person name="Albersmeier A."/>
            <person name="Kalinowski J."/>
            <person name="Ruckert C."/>
        </authorList>
    </citation>
    <scope>NUCLEOTIDE SEQUENCE [LARGE SCALE GENOMIC DNA]</scope>
    <source>
        <strain evidence="3 4">NBRC 112785</strain>
    </source>
</reference>
<proteinExistence type="inferred from homology"/>
<dbReference type="Gene3D" id="3.40.710.10">
    <property type="entry name" value="DD-peptidase/beta-lactamase superfamily"/>
    <property type="match status" value="2"/>
</dbReference>
<name>A0AA37TQ91_9GAMM</name>
<comment type="caution">
    <text evidence="3">The sequence shown here is derived from an EMBL/GenBank/DDBJ whole genome shotgun (WGS) entry which is preliminary data.</text>
</comment>
<keyword evidence="2" id="KW-0378">Hydrolase</keyword>
<keyword evidence="4" id="KW-1185">Reference proteome</keyword>
<keyword evidence="3" id="KW-0121">Carboxypeptidase</keyword>
<dbReference type="GO" id="GO:0006508">
    <property type="term" value="P:proteolysis"/>
    <property type="evidence" value="ECO:0007669"/>
    <property type="project" value="InterPro"/>
</dbReference>
<accession>A0AA37TQ91</accession>
<protein>
    <submittedName>
        <fullName evidence="3">D-alanyl-D-alanine carboxypeptidase</fullName>
    </submittedName>
</protein>
<evidence type="ECO:0000313" key="4">
    <source>
        <dbReference type="Proteomes" id="UP001157439"/>
    </source>
</evidence>
<dbReference type="Pfam" id="PF02113">
    <property type="entry name" value="Peptidase_S13"/>
    <property type="match status" value="1"/>
</dbReference>
<dbReference type="PANTHER" id="PTHR30023:SF0">
    <property type="entry name" value="PENICILLIN-SENSITIVE CARBOXYPEPTIDASE A"/>
    <property type="match status" value="1"/>
</dbReference>
<evidence type="ECO:0000313" key="3">
    <source>
        <dbReference type="EMBL" id="GLS82636.1"/>
    </source>
</evidence>
<dbReference type="EMBL" id="BSPO01000002">
    <property type="protein sequence ID" value="GLS82636.1"/>
    <property type="molecule type" value="Genomic_DNA"/>
</dbReference>
<dbReference type="Proteomes" id="UP001157439">
    <property type="component" value="Unassembled WGS sequence"/>
</dbReference>
<gene>
    <name evidence="3" type="primary">dacB</name>
    <name evidence="3" type="ORF">GCM10007894_06130</name>
</gene>
<evidence type="ECO:0000256" key="1">
    <source>
        <dbReference type="ARBA" id="ARBA00006096"/>
    </source>
</evidence>
<sequence length="428" mass="46656">MKPDHAQVAAIVQPVGKNNYLLNENRHGLMTPASTQKLLTAVAAYQILGRNYRFDTKLVAQTTANPQHLANLQIQFSGDPGLTTTDLRALIRALQKQGVRRIDSLSLYSSQSSQYHAPGWVWDDLGICFAAPISGYILDRNCISAQLTSFGNETRVSHPSFLPISVSTDASYQAQPHDFCDLHIESFPGNRFNVIGCLTQRNRLNLEIALSDPRDFVNQTIERLLKDAGISLSTPISYSKQASYGRVLAQHQSAPLHELMVTMLTDSDNLIADTTFKQMGSHYFAHQGSFTSGSVAVIQTLTGLGIDMSDAVIVDGSGLSRYNLISAQQLLQTLQLIQANPKFTELTQALAIAGESGTLRRKTGFGQAPLKQRVVAKTGTMRGVNGLAGYTLNTEGKPAYAFVYLQNGGKLEVSSEPILLKALINQTD</sequence>
<dbReference type="NCBIfam" id="TIGR00666">
    <property type="entry name" value="PBP4"/>
    <property type="match status" value="1"/>
</dbReference>
<dbReference type="InterPro" id="IPR000667">
    <property type="entry name" value="Peptidase_S13"/>
</dbReference>
<dbReference type="InterPro" id="IPR012338">
    <property type="entry name" value="Beta-lactam/transpept-like"/>
</dbReference>
<dbReference type="GO" id="GO:0004185">
    <property type="term" value="F:serine-type carboxypeptidase activity"/>
    <property type="evidence" value="ECO:0007669"/>
    <property type="project" value="InterPro"/>
</dbReference>